<evidence type="ECO:0000313" key="9">
    <source>
        <dbReference type="Proteomes" id="UP000663825"/>
    </source>
</evidence>
<proteinExistence type="predicted"/>
<dbReference type="AlphaFoldDB" id="A0A817S060"/>
<feature type="transmembrane region" description="Helical" evidence="1">
    <location>
        <begin position="42"/>
        <end position="65"/>
    </location>
</feature>
<evidence type="ECO:0000313" key="3">
    <source>
        <dbReference type="EMBL" id="CAF3496583.1"/>
    </source>
</evidence>
<dbReference type="EMBL" id="CAJOBO010000137">
    <property type="protein sequence ID" value="CAF4139680.1"/>
    <property type="molecule type" value="Genomic_DNA"/>
</dbReference>
<accession>A0A817S060</accession>
<feature type="transmembrane region" description="Helical" evidence="1">
    <location>
        <begin position="160"/>
        <end position="188"/>
    </location>
</feature>
<name>A0A817S060_9BILA</name>
<evidence type="ECO:0000313" key="4">
    <source>
        <dbReference type="EMBL" id="CAF3664045.1"/>
    </source>
</evidence>
<dbReference type="EMBL" id="CAJNYD010003316">
    <property type="protein sequence ID" value="CAF3496583.1"/>
    <property type="molecule type" value="Genomic_DNA"/>
</dbReference>
<dbReference type="Proteomes" id="UP000663825">
    <property type="component" value="Unassembled WGS sequence"/>
</dbReference>
<evidence type="ECO:0000313" key="5">
    <source>
        <dbReference type="EMBL" id="CAF3719749.1"/>
    </source>
</evidence>
<dbReference type="Proteomes" id="UP000663862">
    <property type="component" value="Unassembled WGS sequence"/>
</dbReference>
<keyword evidence="10" id="KW-1185">Reference proteome</keyword>
<keyword evidence="1" id="KW-1133">Transmembrane helix</keyword>
<dbReference type="EMBL" id="CAJNYU010004044">
    <property type="protein sequence ID" value="CAF3719749.1"/>
    <property type="molecule type" value="Genomic_DNA"/>
</dbReference>
<keyword evidence="1" id="KW-0472">Membrane</keyword>
<organism evidence="2 9">
    <name type="scientific">Rotaria socialis</name>
    <dbReference type="NCBI Taxonomy" id="392032"/>
    <lineage>
        <taxon>Eukaryota</taxon>
        <taxon>Metazoa</taxon>
        <taxon>Spiralia</taxon>
        <taxon>Gnathifera</taxon>
        <taxon>Rotifera</taxon>
        <taxon>Eurotatoria</taxon>
        <taxon>Bdelloidea</taxon>
        <taxon>Philodinida</taxon>
        <taxon>Philodinidae</taxon>
        <taxon>Rotaria</taxon>
    </lineage>
</organism>
<feature type="transmembrane region" description="Helical" evidence="1">
    <location>
        <begin position="12"/>
        <end position="36"/>
    </location>
</feature>
<dbReference type="EMBL" id="CAJOBQ010001835">
    <property type="protein sequence ID" value="CAF4519464.1"/>
    <property type="molecule type" value="Genomic_DNA"/>
</dbReference>
<dbReference type="EMBL" id="CAJNXB010002605">
    <property type="protein sequence ID" value="CAF3263186.1"/>
    <property type="molecule type" value="Genomic_DNA"/>
</dbReference>
<keyword evidence="1" id="KW-0812">Transmembrane</keyword>
<evidence type="ECO:0000256" key="1">
    <source>
        <dbReference type="SAM" id="Phobius"/>
    </source>
</evidence>
<evidence type="ECO:0000313" key="7">
    <source>
        <dbReference type="EMBL" id="CAF4342556.1"/>
    </source>
</evidence>
<dbReference type="Proteomes" id="UP000663833">
    <property type="component" value="Unassembled WGS sequence"/>
</dbReference>
<comment type="caution">
    <text evidence="2">The sequence shown here is derived from an EMBL/GenBank/DDBJ whole genome shotgun (WGS) entry which is preliminary data.</text>
</comment>
<evidence type="ECO:0000313" key="8">
    <source>
        <dbReference type="EMBL" id="CAF4519464.1"/>
    </source>
</evidence>
<reference evidence="2" key="1">
    <citation type="submission" date="2021-02" db="EMBL/GenBank/DDBJ databases">
        <authorList>
            <person name="Nowell W R."/>
        </authorList>
    </citation>
    <scope>NUCLEOTIDE SEQUENCE</scope>
</reference>
<dbReference type="Proteomes" id="UP000663851">
    <property type="component" value="Unassembled WGS sequence"/>
</dbReference>
<dbReference type="OrthoDB" id="9990341at2759"/>
<sequence>MAFERRLPRWVTAILGIAQLALTAAIIGLEFGSFYYDVAHGTIWIGFWAGLVFIKTSLMMLCMMCCCRGRCFATYILICNIFSAALACVIIYFDAYFINNLCKCYLGESLCCALHDLSTLTSGYGSIVSRCLKITMTGIQSVPDSCPSSPPTSKLVYLKAQLGCAVGMLVVCGINVLVYIFACFGICFGHG</sequence>
<dbReference type="EMBL" id="CAJOBP010002230">
    <property type="protein sequence ID" value="CAF4342556.1"/>
    <property type="molecule type" value="Genomic_DNA"/>
</dbReference>
<protein>
    <submittedName>
        <fullName evidence="2">Uncharacterized protein</fullName>
    </submittedName>
</protein>
<evidence type="ECO:0000313" key="2">
    <source>
        <dbReference type="EMBL" id="CAF3263186.1"/>
    </source>
</evidence>
<feature type="transmembrane region" description="Helical" evidence="1">
    <location>
        <begin position="72"/>
        <end position="93"/>
    </location>
</feature>
<gene>
    <name evidence="5" type="ORF">FME351_LOCUS28973</name>
    <name evidence="4" type="ORF">GRG538_LOCUS25941</name>
    <name evidence="6" type="ORF">HFQ381_LOCUS3685</name>
    <name evidence="3" type="ORF">LUA448_LOCUS25020</name>
    <name evidence="2" type="ORF">TIS948_LOCUS15905</name>
    <name evidence="8" type="ORF">TSG867_LOCUS22468</name>
    <name evidence="7" type="ORF">UJA718_LOCUS15241</name>
</gene>
<dbReference type="Proteomes" id="UP000663872">
    <property type="component" value="Unassembled WGS sequence"/>
</dbReference>
<evidence type="ECO:0000313" key="6">
    <source>
        <dbReference type="EMBL" id="CAF4139680.1"/>
    </source>
</evidence>
<evidence type="ECO:0000313" key="10">
    <source>
        <dbReference type="Proteomes" id="UP000663873"/>
    </source>
</evidence>
<dbReference type="Proteomes" id="UP000663869">
    <property type="component" value="Unassembled WGS sequence"/>
</dbReference>
<dbReference type="Proteomes" id="UP000663873">
    <property type="component" value="Unassembled WGS sequence"/>
</dbReference>
<dbReference type="EMBL" id="CAJNYT010004440">
    <property type="protein sequence ID" value="CAF3664045.1"/>
    <property type="molecule type" value="Genomic_DNA"/>
</dbReference>